<evidence type="ECO:0000259" key="7">
    <source>
        <dbReference type="Pfam" id="PF00588"/>
    </source>
</evidence>
<keyword evidence="4" id="KW-0949">S-adenosyl-L-methionine</keyword>
<evidence type="ECO:0000256" key="5">
    <source>
        <dbReference type="SAM" id="MobiDB-lite"/>
    </source>
</evidence>
<keyword evidence="6" id="KW-0732">Signal</keyword>
<feature type="region of interest" description="Disordered" evidence="5">
    <location>
        <begin position="162"/>
        <end position="187"/>
    </location>
</feature>
<dbReference type="GO" id="GO:0008173">
    <property type="term" value="F:RNA methyltransferase activity"/>
    <property type="evidence" value="ECO:0007669"/>
    <property type="project" value="InterPro"/>
</dbReference>
<organism evidence="8 9">
    <name type="scientific">Prymnesium parvum</name>
    <name type="common">Toxic golden alga</name>
    <dbReference type="NCBI Taxonomy" id="97485"/>
    <lineage>
        <taxon>Eukaryota</taxon>
        <taxon>Haptista</taxon>
        <taxon>Haptophyta</taxon>
        <taxon>Prymnesiophyceae</taxon>
        <taxon>Prymnesiales</taxon>
        <taxon>Prymnesiaceae</taxon>
        <taxon>Prymnesium</taxon>
    </lineage>
</organism>
<dbReference type="EMBL" id="JBGBPQ010000001">
    <property type="protein sequence ID" value="KAL1530934.1"/>
    <property type="molecule type" value="Genomic_DNA"/>
</dbReference>
<dbReference type="CDD" id="cd18098">
    <property type="entry name" value="SpoU-like"/>
    <property type="match status" value="1"/>
</dbReference>
<evidence type="ECO:0000256" key="3">
    <source>
        <dbReference type="ARBA" id="ARBA00022679"/>
    </source>
</evidence>
<feature type="chain" id="PRO_5044286897" description="tRNA/rRNA methyltransferase SpoU type domain-containing protein" evidence="6">
    <location>
        <begin position="34"/>
        <end position="344"/>
    </location>
</feature>
<dbReference type="AlphaFoldDB" id="A0AB34KEA0"/>
<keyword evidence="2" id="KW-0489">Methyltransferase</keyword>
<evidence type="ECO:0000313" key="8">
    <source>
        <dbReference type="EMBL" id="KAL1530934.1"/>
    </source>
</evidence>
<feature type="compositionally biased region" description="Basic and acidic residues" evidence="5">
    <location>
        <begin position="169"/>
        <end position="181"/>
    </location>
</feature>
<feature type="signal peptide" evidence="6">
    <location>
        <begin position="1"/>
        <end position="33"/>
    </location>
</feature>
<evidence type="ECO:0000256" key="2">
    <source>
        <dbReference type="ARBA" id="ARBA00022603"/>
    </source>
</evidence>
<evidence type="ECO:0000256" key="6">
    <source>
        <dbReference type="SAM" id="SignalP"/>
    </source>
</evidence>
<dbReference type="GO" id="GO:0002128">
    <property type="term" value="P:tRNA nucleoside ribose methylation"/>
    <property type="evidence" value="ECO:0007669"/>
    <property type="project" value="TreeGrafter"/>
</dbReference>
<accession>A0AB34KEA0</accession>
<comment type="caution">
    <text evidence="8">The sequence shown here is derived from an EMBL/GenBank/DDBJ whole genome shotgun (WGS) entry which is preliminary data.</text>
</comment>
<dbReference type="SUPFAM" id="SSF75217">
    <property type="entry name" value="alpha/beta knot"/>
    <property type="match status" value="1"/>
</dbReference>
<dbReference type="Pfam" id="PF00588">
    <property type="entry name" value="SpoU_methylase"/>
    <property type="match status" value="1"/>
</dbReference>
<reference evidence="8 9" key="1">
    <citation type="journal article" date="2024" name="Science">
        <title>Giant polyketide synthase enzymes in the biosynthesis of giant marine polyether toxins.</title>
        <authorList>
            <person name="Fallon T.R."/>
            <person name="Shende V.V."/>
            <person name="Wierzbicki I.H."/>
            <person name="Pendleton A.L."/>
            <person name="Watervoot N.F."/>
            <person name="Auber R.P."/>
            <person name="Gonzalez D.J."/>
            <person name="Wisecaver J.H."/>
            <person name="Moore B.S."/>
        </authorList>
    </citation>
    <scope>NUCLEOTIDE SEQUENCE [LARGE SCALE GENOMIC DNA]</scope>
    <source>
        <strain evidence="8 9">12B1</strain>
    </source>
</reference>
<evidence type="ECO:0000256" key="4">
    <source>
        <dbReference type="ARBA" id="ARBA00022691"/>
    </source>
</evidence>
<sequence length="344" mass="37106">MMSLLITSSTHHAIHLKMAASLLALTLLNSVARMHAPCASYTRPPRPPRRGTAPLARDGDVLRGAGLSPSLPAGGGVWIRYFYEGSTAQQGRICRCFPADAHAARGVEILRALLADGVDLAEFFASAYETSTGGWLPFLREAREARDDAAIEALEDVRFPLPGPGEGPPRVDVKLSRRSDGRAPTSGRLAPGGYHAIGVVNAKQHYNVGTLWRSAYQLGANFVFTVGARYKNAPTDTVDAPKRMPLFELDDWNGFVQFAPRGAIWVAVEMGGTPLEDFVHPRNAIYILGSEDAGLPKAVLSACHHVVSLSCERYASYNVATAGALVMYDRKLTDSNLLVPVLLT</sequence>
<dbReference type="PANTHER" id="PTHR42786:SF6">
    <property type="entry name" value="TRNA_RRNA METHYLTRANSFERASE SPOU TYPE DOMAIN-CONTAINING PROTEIN"/>
    <property type="match status" value="1"/>
</dbReference>
<dbReference type="Gene3D" id="3.40.1280.10">
    <property type="match status" value="1"/>
</dbReference>
<dbReference type="GO" id="GO:0005829">
    <property type="term" value="C:cytosol"/>
    <property type="evidence" value="ECO:0007669"/>
    <property type="project" value="TreeGrafter"/>
</dbReference>
<feature type="region of interest" description="Disordered" evidence="5">
    <location>
        <begin position="39"/>
        <end position="61"/>
    </location>
</feature>
<protein>
    <recommendedName>
        <fullName evidence="7">tRNA/rRNA methyltransferase SpoU type domain-containing protein</fullName>
    </recommendedName>
</protein>
<evidence type="ECO:0000256" key="1">
    <source>
        <dbReference type="ARBA" id="ARBA00007228"/>
    </source>
</evidence>
<dbReference type="PANTHER" id="PTHR42786">
    <property type="entry name" value="TRNA/RRNA METHYLTRANSFERASE"/>
    <property type="match status" value="1"/>
</dbReference>
<proteinExistence type="inferred from homology"/>
<keyword evidence="9" id="KW-1185">Reference proteome</keyword>
<feature type="domain" description="tRNA/rRNA methyltransferase SpoU type" evidence="7">
    <location>
        <begin position="197"/>
        <end position="328"/>
    </location>
</feature>
<dbReference type="GO" id="GO:0003723">
    <property type="term" value="F:RNA binding"/>
    <property type="evidence" value="ECO:0007669"/>
    <property type="project" value="InterPro"/>
</dbReference>
<gene>
    <name evidence="8" type="ORF">AB1Y20_001825</name>
</gene>
<name>A0AB34KEA0_PRYPA</name>
<dbReference type="InterPro" id="IPR029026">
    <property type="entry name" value="tRNA_m1G_MTases_N"/>
</dbReference>
<comment type="similarity">
    <text evidence="1">Belongs to the class IV-like SAM-binding methyltransferase superfamily. RNA methyltransferase TrmH family.</text>
</comment>
<dbReference type="InterPro" id="IPR001537">
    <property type="entry name" value="SpoU_MeTrfase"/>
</dbReference>
<dbReference type="InterPro" id="IPR004384">
    <property type="entry name" value="RNA_MeTrfase_TrmJ/LasT"/>
</dbReference>
<keyword evidence="3" id="KW-0808">Transferase</keyword>
<dbReference type="InterPro" id="IPR029028">
    <property type="entry name" value="Alpha/beta_knot_MTases"/>
</dbReference>
<evidence type="ECO:0000313" key="9">
    <source>
        <dbReference type="Proteomes" id="UP001515480"/>
    </source>
</evidence>
<dbReference type="Proteomes" id="UP001515480">
    <property type="component" value="Unassembled WGS sequence"/>
</dbReference>